<feature type="signal peptide" evidence="2">
    <location>
        <begin position="1"/>
        <end position="35"/>
    </location>
</feature>
<dbReference type="Proteomes" id="UP000243342">
    <property type="component" value="Unassembled WGS sequence"/>
</dbReference>
<keyword evidence="2" id="KW-0732">Signal</keyword>
<feature type="compositionally biased region" description="Low complexity" evidence="1">
    <location>
        <begin position="53"/>
        <end position="64"/>
    </location>
</feature>
<dbReference type="AlphaFoldDB" id="A0A1J7BHS1"/>
<dbReference type="EMBL" id="MLCF01000026">
    <property type="protein sequence ID" value="OIV38243.1"/>
    <property type="molecule type" value="Genomic_DNA"/>
</dbReference>
<evidence type="ECO:0000256" key="2">
    <source>
        <dbReference type="SAM" id="SignalP"/>
    </source>
</evidence>
<evidence type="ECO:0000313" key="3">
    <source>
        <dbReference type="EMBL" id="OIV38243.1"/>
    </source>
</evidence>
<gene>
    <name evidence="3" type="ORF">BIV57_06830</name>
</gene>
<evidence type="ECO:0000256" key="1">
    <source>
        <dbReference type="SAM" id="MobiDB-lite"/>
    </source>
</evidence>
<evidence type="ECO:0000313" key="4">
    <source>
        <dbReference type="Proteomes" id="UP000243342"/>
    </source>
</evidence>
<proteinExistence type="predicted"/>
<feature type="chain" id="PRO_5039647072" evidence="2">
    <location>
        <begin position="36"/>
        <end position="172"/>
    </location>
</feature>
<comment type="caution">
    <text evidence="3">The sequence shown here is derived from an EMBL/GenBank/DDBJ whole genome shotgun (WGS) entry which is preliminary data.</text>
</comment>
<reference evidence="3 4" key="1">
    <citation type="submission" date="2016-10" db="EMBL/GenBank/DDBJ databases">
        <title>Genome sequence of Streptomyces gilvigriseus MUSC 26.</title>
        <authorList>
            <person name="Lee L.-H."/>
            <person name="Ser H.-L."/>
        </authorList>
    </citation>
    <scope>NUCLEOTIDE SEQUENCE [LARGE SCALE GENOMIC DNA]</scope>
    <source>
        <strain evidence="3 4">MUSC 26</strain>
    </source>
</reference>
<name>A0A1J7BHS1_9ACTN</name>
<organism evidence="3 4">
    <name type="scientific">Mangrovactinospora gilvigrisea</name>
    <dbReference type="NCBI Taxonomy" id="1428644"/>
    <lineage>
        <taxon>Bacteria</taxon>
        <taxon>Bacillati</taxon>
        <taxon>Actinomycetota</taxon>
        <taxon>Actinomycetes</taxon>
        <taxon>Kitasatosporales</taxon>
        <taxon>Streptomycetaceae</taxon>
        <taxon>Mangrovactinospora</taxon>
    </lineage>
</organism>
<feature type="region of interest" description="Disordered" evidence="1">
    <location>
        <begin position="53"/>
        <end position="72"/>
    </location>
</feature>
<dbReference type="OrthoDB" id="3872804at2"/>
<protein>
    <submittedName>
        <fullName evidence="3">Uncharacterized protein</fullName>
    </submittedName>
</protein>
<sequence length="172" mass="17900">MKTMHRLSGLTRTRKAALGVAVAVAVAGGATVGVAAANADTGTSHAATAAAAVSSSSSGSTSKSAKTEDGSRRLCRNMPVTRRRLQLELRRLDGTKNGKRHGEIANLQKRISAAKSAGHTAVATFLTDELNRAQHSHTDALKEQTDLKGVKTYCKSLPQTKSSKKSSSSGNS</sequence>
<dbReference type="STRING" id="1428644.BIV57_06830"/>
<dbReference type="RefSeq" id="WP_071655793.1">
    <property type="nucleotide sequence ID" value="NZ_MLCF01000026.1"/>
</dbReference>
<accession>A0A1J7BHS1</accession>
<keyword evidence="4" id="KW-1185">Reference proteome</keyword>